<evidence type="ECO:0000256" key="1">
    <source>
        <dbReference type="SAM" id="MobiDB-lite"/>
    </source>
</evidence>
<feature type="domain" description="Reverse transcriptase Ty1/copia-type" evidence="2">
    <location>
        <begin position="569"/>
        <end position="812"/>
    </location>
</feature>
<evidence type="ECO:0000259" key="3">
    <source>
        <dbReference type="Pfam" id="PF13976"/>
    </source>
</evidence>
<protein>
    <submittedName>
        <fullName evidence="4">Putative ribonuclease H-like domain-containing protein</fullName>
    </submittedName>
</protein>
<sequence>MESLNPQVVATAKLPILNPNEFDLWKMRIEQYFLMIDYSLWEVILNGDSPSPTRIVDGVVQIIYEVEVKALSSSSQNIQNIAFVSSNNTDSTTESVNAAPGVFAASSKAKVSTLLNVDSLSDAVIYSFFTSQSNRPQLDNEDLKQIDPNDLKEMDLKWQMAMLIMRARRLVVMIEVFKLKKNLLSMHLWLSPHQAHQALQDQIMRNIYFLLEFEEIDGGYVAFGGNPKGGKISGKGKIKTGKLDFDDVYFVKELNFNLFSVSQMCDKKNSVLFTDTECVVLSSVYKLPDENHVFLRVPRENNMYNVDLKNVVSSGGLTCLFSKATLDESNLWRRNLGHIYFKTMNKLVKGNLIRGLPSKIFENNHTCVACQKGKQHKASWIGPKWLFDIDTLTISMNYQPVVTGNQPNDNAVKENENDVPVSAHESDKTDKKKHDETTKRDDKRKSPVDSIIGVKDLRAEFEEFSFNSTNRVNAVSEPVNATKPNSANSTNSFNTASPSVNAVSPNFGIAEHSSFVDPSKYLDDPDMPELEDIVYSDDEDAVGVEAYLSNLETNIPVSLILTTRVHKDNHVNQIIDLPKGKRAIGSKWVFRNKKDKRGIMIRNKARLVAHGHTQEEDIDYDKLFAHMARIEAIRLFLAYASFMGFMVYQMDVKSDFLYGTIKEEVYVCQPIGFEDPAYPNKVYMVVKALYGLHQAPRAWYEMLANYLLENGFKRGKINQTLFIKKHKGDILLVQVYVDDIIFGSTNKELGTAFEKLMMDKFQMSSIGELTFFLGLQVKQKKDGIFISQDKYVAKILRKFGFTYVKSASTPIETEKPLLKDHDDEDVDVHLYSSKRTAWNEFSSSMASVVICLAIGRKFNFSKYIFDNMVRNVDISRCIQTRGKIAAIDADEGITLVDVEIDKEEVVMDAESQGRTNLKDGIKEIFDQENVYAASKGVSVVNAPELVSTAEPTMFDDKDVTMIMAQTLIKLKAKKARILDEK</sequence>
<dbReference type="InterPro" id="IPR025724">
    <property type="entry name" value="GAG-pre-integrase_dom"/>
</dbReference>
<name>A0A6L2N4B4_TANCI</name>
<feature type="compositionally biased region" description="Basic and acidic residues" evidence="1">
    <location>
        <begin position="424"/>
        <end position="446"/>
    </location>
</feature>
<feature type="domain" description="GAG-pre-integrase" evidence="3">
    <location>
        <begin position="302"/>
        <end position="375"/>
    </location>
</feature>
<dbReference type="SUPFAM" id="SSF56672">
    <property type="entry name" value="DNA/RNA polymerases"/>
    <property type="match status" value="1"/>
</dbReference>
<comment type="caution">
    <text evidence="4">The sequence shown here is derived from an EMBL/GenBank/DDBJ whole genome shotgun (WGS) entry which is preliminary data.</text>
</comment>
<evidence type="ECO:0000313" key="4">
    <source>
        <dbReference type="EMBL" id="GEU81020.1"/>
    </source>
</evidence>
<dbReference type="Pfam" id="PF07727">
    <property type="entry name" value="RVT_2"/>
    <property type="match status" value="1"/>
</dbReference>
<dbReference type="EMBL" id="BKCJ010008192">
    <property type="protein sequence ID" value="GEU81020.1"/>
    <property type="molecule type" value="Genomic_DNA"/>
</dbReference>
<dbReference type="AlphaFoldDB" id="A0A6L2N4B4"/>
<dbReference type="InterPro" id="IPR043502">
    <property type="entry name" value="DNA/RNA_pol_sf"/>
</dbReference>
<organism evidence="4">
    <name type="scientific">Tanacetum cinerariifolium</name>
    <name type="common">Dalmatian daisy</name>
    <name type="synonym">Chrysanthemum cinerariifolium</name>
    <dbReference type="NCBI Taxonomy" id="118510"/>
    <lineage>
        <taxon>Eukaryota</taxon>
        <taxon>Viridiplantae</taxon>
        <taxon>Streptophyta</taxon>
        <taxon>Embryophyta</taxon>
        <taxon>Tracheophyta</taxon>
        <taxon>Spermatophyta</taxon>
        <taxon>Magnoliopsida</taxon>
        <taxon>eudicotyledons</taxon>
        <taxon>Gunneridae</taxon>
        <taxon>Pentapetalae</taxon>
        <taxon>asterids</taxon>
        <taxon>campanulids</taxon>
        <taxon>Asterales</taxon>
        <taxon>Asteraceae</taxon>
        <taxon>Asteroideae</taxon>
        <taxon>Anthemideae</taxon>
        <taxon>Anthemidinae</taxon>
        <taxon>Tanacetum</taxon>
    </lineage>
</organism>
<dbReference type="Pfam" id="PF13976">
    <property type="entry name" value="gag_pre-integrs"/>
    <property type="match status" value="1"/>
</dbReference>
<accession>A0A6L2N4B4</accession>
<gene>
    <name evidence="4" type="ORF">Tci_052998</name>
</gene>
<evidence type="ECO:0000259" key="2">
    <source>
        <dbReference type="Pfam" id="PF07727"/>
    </source>
</evidence>
<dbReference type="InterPro" id="IPR013103">
    <property type="entry name" value="RVT_2"/>
</dbReference>
<proteinExistence type="predicted"/>
<reference evidence="4" key="1">
    <citation type="journal article" date="2019" name="Sci. Rep.">
        <title>Draft genome of Tanacetum cinerariifolium, the natural source of mosquito coil.</title>
        <authorList>
            <person name="Yamashiro T."/>
            <person name="Shiraishi A."/>
            <person name="Satake H."/>
            <person name="Nakayama K."/>
        </authorList>
    </citation>
    <scope>NUCLEOTIDE SEQUENCE</scope>
</reference>
<feature type="region of interest" description="Disordered" evidence="1">
    <location>
        <begin position="404"/>
        <end position="446"/>
    </location>
</feature>